<dbReference type="Proteomes" id="UP001367508">
    <property type="component" value="Unassembled WGS sequence"/>
</dbReference>
<comment type="caution">
    <text evidence="1">The sequence shown here is derived from an EMBL/GenBank/DDBJ whole genome shotgun (WGS) entry which is preliminary data.</text>
</comment>
<name>A0AAN9MV91_CANGL</name>
<keyword evidence="2" id="KW-1185">Reference proteome</keyword>
<organism evidence="1 2">
    <name type="scientific">Canavalia gladiata</name>
    <name type="common">Sword bean</name>
    <name type="synonym">Dolichos gladiatus</name>
    <dbReference type="NCBI Taxonomy" id="3824"/>
    <lineage>
        <taxon>Eukaryota</taxon>
        <taxon>Viridiplantae</taxon>
        <taxon>Streptophyta</taxon>
        <taxon>Embryophyta</taxon>
        <taxon>Tracheophyta</taxon>
        <taxon>Spermatophyta</taxon>
        <taxon>Magnoliopsida</taxon>
        <taxon>eudicotyledons</taxon>
        <taxon>Gunneridae</taxon>
        <taxon>Pentapetalae</taxon>
        <taxon>rosids</taxon>
        <taxon>fabids</taxon>
        <taxon>Fabales</taxon>
        <taxon>Fabaceae</taxon>
        <taxon>Papilionoideae</taxon>
        <taxon>50 kb inversion clade</taxon>
        <taxon>NPAAA clade</taxon>
        <taxon>indigoferoid/millettioid clade</taxon>
        <taxon>Phaseoleae</taxon>
        <taxon>Canavalia</taxon>
    </lineage>
</organism>
<evidence type="ECO:0000313" key="2">
    <source>
        <dbReference type="Proteomes" id="UP001367508"/>
    </source>
</evidence>
<evidence type="ECO:0000313" key="1">
    <source>
        <dbReference type="EMBL" id="KAK7360536.1"/>
    </source>
</evidence>
<reference evidence="1 2" key="1">
    <citation type="submission" date="2024-01" db="EMBL/GenBank/DDBJ databases">
        <title>The genomes of 5 underutilized Papilionoideae crops provide insights into root nodulation and disease resistanc.</title>
        <authorList>
            <person name="Jiang F."/>
        </authorList>
    </citation>
    <scope>NUCLEOTIDE SEQUENCE [LARGE SCALE GENOMIC DNA]</scope>
    <source>
        <strain evidence="1">LVBAO_FW01</strain>
        <tissue evidence="1">Leaves</tissue>
    </source>
</reference>
<protein>
    <submittedName>
        <fullName evidence="1">Uncharacterized protein</fullName>
    </submittedName>
</protein>
<gene>
    <name evidence="1" type="ORF">VNO77_02539</name>
</gene>
<accession>A0AAN9MV91</accession>
<sequence>MVLLGQLNLLKLEIAYGSWSCHSLDEEANSYLRDTHNRFAIETLTLPAWNWQGTTNVATSEQPYYMVSTERHATLHEQVIIRDSEGRMSSNVKTFSLLPYALAEKEKPQGDPPPPFCSS</sequence>
<dbReference type="AlphaFoldDB" id="A0AAN9MV91"/>
<dbReference type="EMBL" id="JAYMYQ010000001">
    <property type="protein sequence ID" value="KAK7360536.1"/>
    <property type="molecule type" value="Genomic_DNA"/>
</dbReference>
<proteinExistence type="predicted"/>